<feature type="compositionally biased region" description="Basic and acidic residues" evidence="7">
    <location>
        <begin position="56"/>
        <end position="67"/>
    </location>
</feature>
<evidence type="ECO:0000256" key="7">
    <source>
        <dbReference type="SAM" id="MobiDB-lite"/>
    </source>
</evidence>
<dbReference type="GO" id="GO:0000981">
    <property type="term" value="F:DNA-binding transcription factor activity, RNA polymerase II-specific"/>
    <property type="evidence" value="ECO:0007669"/>
    <property type="project" value="InterPro"/>
</dbReference>
<dbReference type="PANTHER" id="PTHR31668">
    <property type="entry name" value="GLUCOSE TRANSPORT TRANSCRIPTION REGULATOR RGT1-RELATED-RELATED"/>
    <property type="match status" value="1"/>
</dbReference>
<evidence type="ECO:0000256" key="5">
    <source>
        <dbReference type="ARBA" id="ARBA00023163"/>
    </source>
</evidence>
<protein>
    <submittedName>
        <fullName evidence="10">Fungal specific transcription factor</fullName>
    </submittedName>
</protein>
<dbReference type="InterPro" id="IPR050797">
    <property type="entry name" value="Carb_Metab_Trans_Reg"/>
</dbReference>
<evidence type="ECO:0000256" key="1">
    <source>
        <dbReference type="ARBA" id="ARBA00022723"/>
    </source>
</evidence>
<dbReference type="SMART" id="SM00066">
    <property type="entry name" value="GAL4"/>
    <property type="match status" value="1"/>
</dbReference>
<dbReference type="Proteomes" id="UP000750334">
    <property type="component" value="Unassembled WGS sequence"/>
</dbReference>
<dbReference type="InterPro" id="IPR007219">
    <property type="entry name" value="XnlR_reg_dom"/>
</dbReference>
<dbReference type="SMART" id="SM00906">
    <property type="entry name" value="Fungal_trans"/>
    <property type="match status" value="1"/>
</dbReference>
<keyword evidence="1" id="KW-0479">Metal-binding</keyword>
<evidence type="ECO:0000313" key="11">
    <source>
        <dbReference type="Proteomes" id="UP000750334"/>
    </source>
</evidence>
<feature type="compositionally biased region" description="Low complexity" evidence="7">
    <location>
        <begin position="1009"/>
        <end position="1026"/>
    </location>
</feature>
<reference evidence="10 11" key="1">
    <citation type="submission" date="2020-11" db="EMBL/GenBank/DDBJ databases">
        <title>Kefir isolates.</title>
        <authorList>
            <person name="Marcisauskas S."/>
            <person name="Kim Y."/>
            <person name="Blasche S."/>
        </authorList>
    </citation>
    <scope>NUCLEOTIDE SEQUENCE [LARGE SCALE GENOMIC DNA]</scope>
    <source>
        <strain evidence="10 11">OG2</strain>
    </source>
</reference>
<keyword evidence="11" id="KW-1185">Reference proteome</keyword>
<accession>A0A9P7BE53</accession>
<name>A0A9P7BE53_MAUEX</name>
<evidence type="ECO:0000256" key="4">
    <source>
        <dbReference type="ARBA" id="ARBA00023125"/>
    </source>
</evidence>
<feature type="compositionally biased region" description="Polar residues" evidence="7">
    <location>
        <begin position="20"/>
        <end position="33"/>
    </location>
</feature>
<dbReference type="PANTHER" id="PTHR31668:SF4">
    <property type="entry name" value="TRANSCRIPTIONAL ACTIVATOR PROTEIN DAL81"/>
    <property type="match status" value="1"/>
</dbReference>
<feature type="domain" description="Xylanolytic transcriptional activator regulatory" evidence="9">
    <location>
        <begin position="532"/>
        <end position="608"/>
    </location>
</feature>
<dbReference type="AlphaFoldDB" id="A0A9P7BE53"/>
<dbReference type="GO" id="GO:0006351">
    <property type="term" value="P:DNA-templated transcription"/>
    <property type="evidence" value="ECO:0007669"/>
    <property type="project" value="InterPro"/>
</dbReference>
<dbReference type="GO" id="GO:0001080">
    <property type="term" value="P:nitrogen catabolite activation of transcription from RNA polymerase II promoter"/>
    <property type="evidence" value="ECO:0007669"/>
    <property type="project" value="TreeGrafter"/>
</dbReference>
<dbReference type="OrthoDB" id="2264294at2759"/>
<dbReference type="CDD" id="cd12148">
    <property type="entry name" value="fungal_TF_MHR"/>
    <property type="match status" value="1"/>
</dbReference>
<evidence type="ECO:0000256" key="6">
    <source>
        <dbReference type="ARBA" id="ARBA00023242"/>
    </source>
</evidence>
<dbReference type="EMBL" id="PUHR01000001">
    <property type="protein sequence ID" value="KAG0672645.1"/>
    <property type="molecule type" value="Genomic_DNA"/>
</dbReference>
<evidence type="ECO:0000256" key="3">
    <source>
        <dbReference type="ARBA" id="ARBA00023015"/>
    </source>
</evidence>
<dbReference type="Pfam" id="PF04082">
    <property type="entry name" value="Fungal_trans"/>
    <property type="match status" value="1"/>
</dbReference>
<dbReference type="GO" id="GO:0008270">
    <property type="term" value="F:zinc ion binding"/>
    <property type="evidence" value="ECO:0007669"/>
    <property type="project" value="InterPro"/>
</dbReference>
<keyword evidence="4" id="KW-0238">DNA-binding</keyword>
<evidence type="ECO:0000259" key="8">
    <source>
        <dbReference type="SMART" id="SM00066"/>
    </source>
</evidence>
<evidence type="ECO:0000256" key="2">
    <source>
        <dbReference type="ARBA" id="ARBA00022833"/>
    </source>
</evidence>
<dbReference type="CDD" id="cd00067">
    <property type="entry name" value="GAL4"/>
    <property type="match status" value="1"/>
</dbReference>
<dbReference type="GO" id="GO:0005634">
    <property type="term" value="C:nucleus"/>
    <property type="evidence" value="ECO:0007669"/>
    <property type="project" value="TreeGrafter"/>
</dbReference>
<evidence type="ECO:0000259" key="9">
    <source>
        <dbReference type="SMART" id="SM00906"/>
    </source>
</evidence>
<dbReference type="GO" id="GO:0003677">
    <property type="term" value="F:DNA binding"/>
    <property type="evidence" value="ECO:0007669"/>
    <property type="project" value="UniProtKB-KW"/>
</dbReference>
<feature type="compositionally biased region" description="Low complexity" evidence="7">
    <location>
        <begin position="982"/>
        <end position="992"/>
    </location>
</feature>
<organism evidence="10 11">
    <name type="scientific">Maudiozyma exigua</name>
    <name type="common">Yeast</name>
    <name type="synonym">Kazachstania exigua</name>
    <dbReference type="NCBI Taxonomy" id="34358"/>
    <lineage>
        <taxon>Eukaryota</taxon>
        <taxon>Fungi</taxon>
        <taxon>Dikarya</taxon>
        <taxon>Ascomycota</taxon>
        <taxon>Saccharomycotina</taxon>
        <taxon>Saccharomycetes</taxon>
        <taxon>Saccharomycetales</taxon>
        <taxon>Saccharomycetaceae</taxon>
        <taxon>Maudiozyma</taxon>
    </lineage>
</organism>
<feature type="domain" description="Zn(2)-C6 fungal-type" evidence="8">
    <location>
        <begin position="200"/>
        <end position="246"/>
    </location>
</feature>
<feature type="compositionally biased region" description="Polar residues" evidence="7">
    <location>
        <begin position="1"/>
        <end position="13"/>
    </location>
</feature>
<feature type="region of interest" description="Disordered" evidence="7">
    <location>
        <begin position="125"/>
        <end position="166"/>
    </location>
</feature>
<feature type="region of interest" description="Disordered" evidence="7">
    <location>
        <begin position="965"/>
        <end position="1062"/>
    </location>
</feature>
<feature type="region of interest" description="Disordered" evidence="7">
    <location>
        <begin position="246"/>
        <end position="278"/>
    </location>
</feature>
<keyword evidence="2" id="KW-0862">Zinc</keyword>
<feature type="region of interest" description="Disordered" evidence="7">
    <location>
        <begin position="1"/>
        <end position="99"/>
    </location>
</feature>
<dbReference type="InterPro" id="IPR001138">
    <property type="entry name" value="Zn2Cys6_DnaBD"/>
</dbReference>
<sequence length="1062" mass="119493">MASDSSPIGSGTTPREEFQGQDSPRSVTVAQVSHSDESADAAVESTTNQQENADNNTDKDNTDKESRPTTTTIEETPHTDKEMSNNNNANINDVSNNDNGLMGFTEDNYSTLLTHLDHANTTSTNAALANNDNDHDESQAGNDKRKEVNETRSEHSTTTKQERSEENLDILLQQYHQNVMQGSNDTTPGNNSSSIDKDKFANRRTCDTCKQKHIRCVYVPDIGNCIECETKKRKCTFDINYTGDNIGLSGKRSGPSMATDNSNRKKTRTDEETNLGPNEMQNEYYSNFLQSLNTSIGHQGTSPGQFDPLINQRELLRPHSQPAVDKPRKMSVPHHSMSQKILKKQQQQPHVQYPRSSFYVGPTSIYDMGIVDRIKLDNIDQIQISKTLSLRKVAPKVQFLLSDDYNQKLYSEQEQEVDMVEQLVHPHGSLLVEIFFKRVHPYFPILHERVFLEKYLRSYRELTTPLLASIYSLALQWWDFHPKLIGFAKPDVVELLNDIAFKTFFERIERPKLSMVQTGLLLLQCKSESKNNWVLCSNVVALAEELGLGVSCQDWKLPKWEKDLRKRLAWAVWSTDKWISLIEGRHSHLILGRNWMVNVLKRSDFPSTSPMVKALDGLGLPGQQPGAGPPFSIGTGNLGLYDMSLTNEKYQDGTLMFQQMVSLSIIVGEIMDTFYTQGAIHVNTNIEQVLKLAKPLQLKLREWYHSLPKQLSMNNFTEKKFNSNATLTLIYFAAEITLHRKIISSLQANTPPELMQVCRTAAKTRLVAAIEFVGDLKNEHISSFWYGCSTGNLMLIGTFAALLYVTAPTNEESVVFRDLMRNYMWVLRVRSKSFDKLRNAFENIHMFLAQIPGLLTDDDQSNTMSDRNVTFRTPDMSNGTNKIINKSRPPLNANNPISQDILNGLSNLTDNTSHLNSFTSGTDLEAAILRDNNFHHGSPSSYASTPTIEHELNVNMVQEHRTRMNNRSNPALFGENQSPKLNMSNPNMSPSSATVHTKPQFSPGKNHQSPSPVVSKPSESPVIVESMDSRPLNNEKRGSKTSTGSNSALQANVTSENSNNNF</sequence>
<keyword evidence="3" id="KW-0805">Transcription regulation</keyword>
<proteinExistence type="predicted"/>
<feature type="compositionally biased region" description="Low complexity" evidence="7">
    <location>
        <begin position="84"/>
        <end position="99"/>
    </location>
</feature>
<feature type="compositionally biased region" description="Polar residues" evidence="7">
    <location>
        <begin position="993"/>
        <end position="1008"/>
    </location>
</feature>
<evidence type="ECO:0000313" key="10">
    <source>
        <dbReference type="EMBL" id="KAG0672645.1"/>
    </source>
</evidence>
<keyword evidence="5" id="KW-0804">Transcription</keyword>
<gene>
    <name evidence="10" type="primary">DAL81</name>
    <name evidence="10" type="ORF">C6P45_000076</name>
</gene>
<feature type="compositionally biased region" description="Basic and acidic residues" evidence="7">
    <location>
        <begin position="132"/>
        <end position="166"/>
    </location>
</feature>
<keyword evidence="6" id="KW-0539">Nucleus</keyword>
<comment type="caution">
    <text evidence="10">The sequence shown here is derived from an EMBL/GenBank/DDBJ whole genome shotgun (WGS) entry which is preliminary data.</text>
</comment>
<feature type="compositionally biased region" description="Polar residues" evidence="7">
    <location>
        <begin position="1040"/>
        <end position="1062"/>
    </location>
</feature>
<feature type="compositionally biased region" description="Polar residues" evidence="7">
    <location>
        <begin position="965"/>
        <end position="981"/>
    </location>
</feature>